<keyword evidence="2" id="KW-0496">Mitochondrion</keyword>
<evidence type="ECO:0000256" key="1">
    <source>
        <dbReference type="SAM" id="Phobius"/>
    </source>
</evidence>
<keyword evidence="1" id="KW-1133">Transmembrane helix</keyword>
<keyword evidence="1" id="KW-0812">Transmembrane</keyword>
<sequence length="293" mass="33280">MRGVLLFVLSISGLFAFSILICASGCSSFLWIFLELLGLCVVPCFFLSDSDSLVLSSLFNYVVISSVSSSLVLCGLVEEVLIFLLVLGFLIKFGLFPFWGWVYNVGLNSNWLVLWALSTFLKVPIFIFPFFLSVGDVFFVSVLCSLSFFFLSFLFWVYTYSWFHCWCHIMLSSSASFLVVFSNLSFDVLFYLVLFYFFWSTLVVWFFSIVGSFSGDSVLGGVGFVFFFVFLLISVPFSVSIFYKILMAVSIFCCSSLVIGFWVLYCISEQFYLVKYVVSSRLPKKDIGVFSVL</sequence>
<gene>
    <name evidence="2" type="primary">nad2</name>
</gene>
<keyword evidence="1" id="KW-0472">Membrane</keyword>
<feature type="transmembrane region" description="Helical" evidence="1">
    <location>
        <begin position="218"/>
        <end position="239"/>
    </location>
</feature>
<dbReference type="EMBL" id="MK227160">
    <property type="protein sequence ID" value="QCY72816.1"/>
    <property type="molecule type" value="Genomic_DNA"/>
</dbReference>
<feature type="transmembrane region" description="Helical" evidence="1">
    <location>
        <begin position="138"/>
        <end position="158"/>
    </location>
</feature>
<dbReference type="AlphaFoldDB" id="A0A4Y5RCT7"/>
<geneLocation type="mitochondrion" evidence="2"/>
<feature type="transmembrane region" description="Helical" evidence="1">
    <location>
        <begin position="188"/>
        <end position="211"/>
    </location>
</feature>
<reference evidence="2" key="1">
    <citation type="submission" date="2018-11" db="EMBL/GenBank/DDBJ databases">
        <authorList>
            <person name="Suleman S."/>
            <person name="Ma J."/>
            <person name="Zhu X.Q."/>
        </authorList>
    </citation>
    <scope>NUCLEOTIDE SEQUENCE</scope>
    <source>
        <strain evidence="2">Pakistan</strain>
    </source>
</reference>
<feature type="transmembrane region" description="Helical" evidence="1">
    <location>
        <begin position="245"/>
        <end position="267"/>
    </location>
</feature>
<reference evidence="2" key="2">
    <citation type="journal article" date="2019" name="Parasitol. Res.">
        <title>Characterization of the complete mitochondrial genome of Uvitellina sp., representative of the family Cyclocoelidae and phylogenetic implications.</title>
        <authorList>
            <person name="Suleman"/>
            <person name="Khan M.S."/>
            <person name="Heneberg P."/>
            <person name="Zhou C.Y."/>
            <person name="Muhammad N."/>
            <person name="Zhu X.Q."/>
            <person name="Ma J."/>
        </authorList>
    </citation>
    <scope>NUCLEOTIDE SEQUENCE</scope>
    <source>
        <strain evidence="2">Pakistan</strain>
    </source>
</reference>
<protein>
    <submittedName>
        <fullName evidence="2">NADH dehydrogenase subunit 2</fullName>
    </submittedName>
</protein>
<feature type="transmembrane region" description="Helical" evidence="1">
    <location>
        <begin position="111"/>
        <end position="132"/>
    </location>
</feature>
<proteinExistence type="predicted"/>
<feature type="transmembrane region" description="Helical" evidence="1">
    <location>
        <begin position="80"/>
        <end position="99"/>
    </location>
</feature>
<name>A0A4Y5RCT7_9TREM</name>
<organism evidence="2">
    <name type="scientific">Uvitellina sp. SSS-2019</name>
    <dbReference type="NCBI Taxonomy" id="2587434"/>
    <lineage>
        <taxon>Eukaryota</taxon>
        <taxon>Metazoa</taxon>
        <taxon>Spiralia</taxon>
        <taxon>Lophotrochozoa</taxon>
        <taxon>Platyhelminthes</taxon>
        <taxon>Trematoda</taxon>
        <taxon>Digenea</taxon>
        <taxon>Plagiorchiida</taxon>
        <taxon>Echinostomata</taxon>
        <taxon>Echinostomatoidea</taxon>
        <taxon>Cyclocoelidae</taxon>
        <taxon>Uvitellina</taxon>
    </lineage>
</organism>
<accession>A0A4Y5RCT7</accession>
<feature type="transmembrane region" description="Helical" evidence="1">
    <location>
        <begin position="53"/>
        <end position="74"/>
    </location>
</feature>
<evidence type="ECO:0000313" key="2">
    <source>
        <dbReference type="EMBL" id="QCY72816.1"/>
    </source>
</evidence>